<evidence type="ECO:0000256" key="1">
    <source>
        <dbReference type="SAM" id="Phobius"/>
    </source>
</evidence>
<evidence type="ECO:0000313" key="2">
    <source>
        <dbReference type="EMBL" id="MDN7025467.1"/>
    </source>
</evidence>
<dbReference type="RefSeq" id="WP_301664625.1">
    <property type="nucleotide sequence ID" value="NZ_VCYH01000007.1"/>
</dbReference>
<accession>A0ABT8MBZ9</accession>
<proteinExistence type="predicted"/>
<feature type="transmembrane region" description="Helical" evidence="1">
    <location>
        <begin position="248"/>
        <end position="267"/>
    </location>
</feature>
<sequence length="333" mass="38464">MAEEYVKTKIERVRYLFRFETLSSYTAISEITFSNEDTECINIIQYDLGEYKPFLKITDTNGELLEFAKAQEAGREGCSDYLINIYLPQNRELKPRSRRTITFQNFSPSSNDDEEAKYENAKYVRFHFEMADQVNSYVIIEAAEHFDFDDTVDIVDRDGAELDKDELMRLVRERVLVGHKSGRRAYLSFKGDAAKRTLRVTHRHDVPKRLLNWIRVGLAFGGISAFFLPVGLFYSFNNGLLNDSSLFVTYPVFVITTLVIIKGWLFLKDLDRDLEFYNKVYIALVAILIVELIGIFTLSFLVHGACPWLGNCNSTTNPSMITIQQINLFERPN</sequence>
<dbReference type="EMBL" id="VCYH01000007">
    <property type="protein sequence ID" value="MDN7025467.1"/>
    <property type="molecule type" value="Genomic_DNA"/>
</dbReference>
<dbReference type="Proteomes" id="UP001168338">
    <property type="component" value="Unassembled WGS sequence"/>
</dbReference>
<feature type="transmembrane region" description="Helical" evidence="1">
    <location>
        <begin position="279"/>
        <end position="302"/>
    </location>
</feature>
<comment type="caution">
    <text evidence="2">The sequence shown here is derived from an EMBL/GenBank/DDBJ whole genome shotgun (WGS) entry which is preliminary data.</text>
</comment>
<keyword evidence="1" id="KW-1133">Transmembrane helix</keyword>
<gene>
    <name evidence="2" type="ORF">FGU65_11285</name>
</gene>
<reference evidence="2" key="1">
    <citation type="submission" date="2019-05" db="EMBL/GenBank/DDBJ databases">
        <title>Methanoculleus sp. FWC-SCC1, a methanogenic archaeon isolated from deep marine cold seep.</title>
        <authorList>
            <person name="Chen Y.-W."/>
            <person name="Chen S.-C."/>
            <person name="Teng N.-H."/>
            <person name="Lai M.-C."/>
        </authorList>
    </citation>
    <scope>NUCLEOTIDE SEQUENCE</scope>
    <source>
        <strain evidence="2">FWC-SCC1</strain>
    </source>
</reference>
<name>A0ABT8MBZ9_9EURY</name>
<keyword evidence="1" id="KW-0812">Transmembrane</keyword>
<keyword evidence="1" id="KW-0472">Membrane</keyword>
<keyword evidence="3" id="KW-1185">Reference proteome</keyword>
<evidence type="ECO:0000313" key="3">
    <source>
        <dbReference type="Proteomes" id="UP001168338"/>
    </source>
</evidence>
<organism evidence="2 3">
    <name type="scientific">Methanoculleus frigidifontis</name>
    <dbReference type="NCBI Taxonomy" id="2584085"/>
    <lineage>
        <taxon>Archaea</taxon>
        <taxon>Methanobacteriati</taxon>
        <taxon>Methanobacteriota</taxon>
        <taxon>Stenosarchaea group</taxon>
        <taxon>Methanomicrobia</taxon>
        <taxon>Methanomicrobiales</taxon>
        <taxon>Methanomicrobiaceae</taxon>
        <taxon>Methanoculleus</taxon>
    </lineage>
</organism>
<feature type="transmembrane region" description="Helical" evidence="1">
    <location>
        <begin position="213"/>
        <end position="236"/>
    </location>
</feature>
<protein>
    <submittedName>
        <fullName evidence="2">Uncharacterized protein</fullName>
    </submittedName>
</protein>